<evidence type="ECO:0000259" key="8">
    <source>
        <dbReference type="PROSITE" id="PS50850"/>
    </source>
</evidence>
<dbReference type="PROSITE" id="PS50850">
    <property type="entry name" value="MFS"/>
    <property type="match status" value="1"/>
</dbReference>
<evidence type="ECO:0000313" key="10">
    <source>
        <dbReference type="Proteomes" id="UP000434172"/>
    </source>
</evidence>
<reference evidence="9 10" key="1">
    <citation type="submission" date="2019-12" db="EMBL/GenBank/DDBJ databases">
        <title>A genome sequence resource for the geographically widespread anthracnose pathogen Colletotrichum asianum.</title>
        <authorList>
            <person name="Meng Y."/>
        </authorList>
    </citation>
    <scope>NUCLEOTIDE SEQUENCE [LARGE SCALE GENOMIC DNA]</scope>
    <source>
        <strain evidence="9 10">ICMP 18580</strain>
    </source>
</reference>
<feature type="transmembrane region" description="Helical" evidence="7">
    <location>
        <begin position="343"/>
        <end position="361"/>
    </location>
</feature>
<dbReference type="AlphaFoldDB" id="A0A8H3WAQ1"/>
<feature type="transmembrane region" description="Helical" evidence="7">
    <location>
        <begin position="412"/>
        <end position="431"/>
    </location>
</feature>
<dbReference type="InterPro" id="IPR005828">
    <property type="entry name" value="MFS_sugar_transport-like"/>
</dbReference>
<evidence type="ECO:0000256" key="2">
    <source>
        <dbReference type="ARBA" id="ARBA00010992"/>
    </source>
</evidence>
<sequence>MMLPVCSIAMEYASLHGHMRNSFLQRFRRKSVQWLGLMSSAGFLPGIIAGFVGDRIGIYLGRRVTLWIGTTISASGSILMSLSTSYGSFCAGRALTGFGYGKALDVAPALLLELAHPRYRGPLSAFYTCVYYPSAILSAAAGLGCMNLTGDKSWRVPCLLQLVGPGITLVMTSTVPESPRWLVKNGKSDRALAVLAKYHANGKFDDPLAVFEYHEIRNALANEAVAHHVKYSDFSKVLETEKGLLSMSSLPLARTGWATASFRTISAQSWQPWASRRLRRNFKFLSACDAGTVRLVISTSAAMLVDRVGRRPLWLTSTGGMLACLAIVMGLSASYSETGSKSVGAAAIIFLFLFYGSYDIAWTPLTYAYPAEIFPYSLRTKAQAIFLAIQTAANSVNTWVNPIALETIAWKYYGVYVGIDLALLIIIYFLFPETKGRTIEEISSIFDKDMDRGPSLSERDGGESLSATKMTDSKVTSSHVE</sequence>
<keyword evidence="5 7" id="KW-0472">Membrane</keyword>
<dbReference type="PANTHER" id="PTHR48022:SF2">
    <property type="entry name" value="PLASTIDIC GLUCOSE TRANSPORTER 4"/>
    <property type="match status" value="1"/>
</dbReference>
<dbReference type="GO" id="GO:0016020">
    <property type="term" value="C:membrane"/>
    <property type="evidence" value="ECO:0007669"/>
    <property type="project" value="UniProtKB-SubCell"/>
</dbReference>
<dbReference type="Pfam" id="PF00083">
    <property type="entry name" value="Sugar_tr"/>
    <property type="match status" value="1"/>
</dbReference>
<accession>A0A8H3WAQ1</accession>
<feature type="transmembrane region" description="Helical" evidence="7">
    <location>
        <begin position="32"/>
        <end position="52"/>
    </location>
</feature>
<evidence type="ECO:0000256" key="1">
    <source>
        <dbReference type="ARBA" id="ARBA00004141"/>
    </source>
</evidence>
<dbReference type="OrthoDB" id="6133115at2759"/>
<feature type="transmembrane region" description="Helical" evidence="7">
    <location>
        <begin position="64"/>
        <end position="82"/>
    </location>
</feature>
<keyword evidence="3 7" id="KW-0812">Transmembrane</keyword>
<evidence type="ECO:0000256" key="6">
    <source>
        <dbReference type="SAM" id="MobiDB-lite"/>
    </source>
</evidence>
<dbReference type="SUPFAM" id="SSF103473">
    <property type="entry name" value="MFS general substrate transporter"/>
    <property type="match status" value="1"/>
</dbReference>
<keyword evidence="4 7" id="KW-1133">Transmembrane helix</keyword>
<feature type="transmembrane region" description="Helical" evidence="7">
    <location>
        <begin position="311"/>
        <end position="331"/>
    </location>
</feature>
<dbReference type="GO" id="GO:0005351">
    <property type="term" value="F:carbohydrate:proton symporter activity"/>
    <property type="evidence" value="ECO:0007669"/>
    <property type="project" value="TreeGrafter"/>
</dbReference>
<keyword evidence="10" id="KW-1185">Reference proteome</keyword>
<dbReference type="InterPro" id="IPR036259">
    <property type="entry name" value="MFS_trans_sf"/>
</dbReference>
<comment type="subcellular location">
    <subcellularLocation>
        <location evidence="1">Membrane</location>
        <topology evidence="1">Multi-pass membrane protein</topology>
    </subcellularLocation>
</comment>
<evidence type="ECO:0000256" key="3">
    <source>
        <dbReference type="ARBA" id="ARBA00022692"/>
    </source>
</evidence>
<dbReference type="PROSITE" id="PS00216">
    <property type="entry name" value="SUGAR_TRANSPORT_1"/>
    <property type="match status" value="1"/>
</dbReference>
<organism evidence="9 10">
    <name type="scientific">Colletotrichum asianum</name>
    <dbReference type="NCBI Taxonomy" id="702518"/>
    <lineage>
        <taxon>Eukaryota</taxon>
        <taxon>Fungi</taxon>
        <taxon>Dikarya</taxon>
        <taxon>Ascomycota</taxon>
        <taxon>Pezizomycotina</taxon>
        <taxon>Sordariomycetes</taxon>
        <taxon>Hypocreomycetidae</taxon>
        <taxon>Glomerellales</taxon>
        <taxon>Glomerellaceae</taxon>
        <taxon>Colletotrichum</taxon>
        <taxon>Colletotrichum gloeosporioides species complex</taxon>
    </lineage>
</organism>
<protein>
    <submittedName>
        <fullName evidence="9">Hexose transporter protein</fullName>
    </submittedName>
</protein>
<comment type="similarity">
    <text evidence="2">Belongs to the major facilitator superfamily. Sugar transporter (TC 2.A.1.1) family.</text>
</comment>
<feature type="compositionally biased region" description="Basic and acidic residues" evidence="6">
    <location>
        <begin position="448"/>
        <end position="462"/>
    </location>
</feature>
<feature type="region of interest" description="Disordered" evidence="6">
    <location>
        <begin position="448"/>
        <end position="481"/>
    </location>
</feature>
<dbReference type="Proteomes" id="UP000434172">
    <property type="component" value="Unassembled WGS sequence"/>
</dbReference>
<evidence type="ECO:0000256" key="4">
    <source>
        <dbReference type="ARBA" id="ARBA00022989"/>
    </source>
</evidence>
<comment type="caution">
    <text evidence="9">The sequence shown here is derived from an EMBL/GenBank/DDBJ whole genome shotgun (WGS) entry which is preliminary data.</text>
</comment>
<feature type="transmembrane region" description="Helical" evidence="7">
    <location>
        <begin position="284"/>
        <end position="305"/>
    </location>
</feature>
<dbReference type="InterPro" id="IPR050360">
    <property type="entry name" value="MFS_Sugar_Transporters"/>
</dbReference>
<name>A0A8H3WAQ1_9PEZI</name>
<dbReference type="Gene3D" id="1.20.1250.20">
    <property type="entry name" value="MFS general substrate transporter like domains"/>
    <property type="match status" value="1"/>
</dbReference>
<evidence type="ECO:0000256" key="7">
    <source>
        <dbReference type="SAM" id="Phobius"/>
    </source>
</evidence>
<feature type="compositionally biased region" description="Polar residues" evidence="6">
    <location>
        <begin position="465"/>
        <end position="481"/>
    </location>
</feature>
<feature type="transmembrane region" description="Helical" evidence="7">
    <location>
        <begin position="125"/>
        <end position="145"/>
    </location>
</feature>
<evidence type="ECO:0000256" key="5">
    <source>
        <dbReference type="ARBA" id="ARBA00023136"/>
    </source>
</evidence>
<dbReference type="EMBL" id="WOWK01000051">
    <property type="protein sequence ID" value="KAF0323554.1"/>
    <property type="molecule type" value="Genomic_DNA"/>
</dbReference>
<gene>
    <name evidence="9" type="ORF">GQ607_009235</name>
</gene>
<evidence type="ECO:0000313" key="9">
    <source>
        <dbReference type="EMBL" id="KAF0323554.1"/>
    </source>
</evidence>
<proteinExistence type="inferred from homology"/>
<dbReference type="PANTHER" id="PTHR48022">
    <property type="entry name" value="PLASTIDIC GLUCOSE TRANSPORTER 4"/>
    <property type="match status" value="1"/>
</dbReference>
<dbReference type="InterPro" id="IPR005829">
    <property type="entry name" value="Sugar_transporter_CS"/>
</dbReference>
<dbReference type="InterPro" id="IPR020846">
    <property type="entry name" value="MFS_dom"/>
</dbReference>
<feature type="domain" description="Major facilitator superfamily (MFS) profile" evidence="8">
    <location>
        <begin position="1"/>
        <end position="435"/>
    </location>
</feature>